<name>A0A2W4RF53_9GAMM</name>
<evidence type="ECO:0000313" key="2">
    <source>
        <dbReference type="Proteomes" id="UP000249396"/>
    </source>
</evidence>
<organism evidence="1 2">
    <name type="scientific">Candidatus Methylumidiphilus alinenensis</name>
    <dbReference type="NCBI Taxonomy" id="2202197"/>
    <lineage>
        <taxon>Bacteria</taxon>
        <taxon>Pseudomonadati</taxon>
        <taxon>Pseudomonadota</taxon>
        <taxon>Gammaproteobacteria</taxon>
        <taxon>Methylococcales</taxon>
        <taxon>Candidatus Methylumidiphilus</taxon>
    </lineage>
</organism>
<dbReference type="InterPro" id="IPR025528">
    <property type="entry name" value="BrnA_antitoxin"/>
</dbReference>
<reference evidence="1 2" key="1">
    <citation type="journal article" date="2018" name="Aquat. Microb. Ecol.">
        <title>Gammaproteobacterial methanotrophs dominate.</title>
        <authorList>
            <person name="Rissanen A.J."/>
            <person name="Saarenheimo J."/>
            <person name="Tiirola M."/>
            <person name="Peura S."/>
            <person name="Aalto S.L."/>
            <person name="Karvinen A."/>
            <person name="Nykanen H."/>
        </authorList>
    </citation>
    <scope>NUCLEOTIDE SEQUENCE [LARGE SCALE GENOMIC DNA]</scope>
    <source>
        <strain evidence="1">AMbin10</strain>
    </source>
</reference>
<sequence>MGRKEHIVSYADKDLLAMQQRGEDKSDWVKAAAMTDMEIEAAIASDEDEAGMVVDWSKATVEMPQPKAVLNMRVDSDVMEFFRNQGKGYQTKINAVLRSYVDQMRQQSHTDAR</sequence>
<dbReference type="Pfam" id="PF14384">
    <property type="entry name" value="BrnA_antitoxin"/>
    <property type="match status" value="1"/>
</dbReference>
<evidence type="ECO:0000313" key="1">
    <source>
        <dbReference type="EMBL" id="PZN78488.1"/>
    </source>
</evidence>
<evidence type="ECO:0008006" key="3">
    <source>
        <dbReference type="Google" id="ProtNLM"/>
    </source>
</evidence>
<dbReference type="EMBL" id="QJPH01000317">
    <property type="protein sequence ID" value="PZN78488.1"/>
    <property type="molecule type" value="Genomic_DNA"/>
</dbReference>
<gene>
    <name evidence="1" type="ORF">DM484_12845</name>
</gene>
<dbReference type="Proteomes" id="UP000249396">
    <property type="component" value="Unassembled WGS sequence"/>
</dbReference>
<comment type="caution">
    <text evidence="1">The sequence shown here is derived from an EMBL/GenBank/DDBJ whole genome shotgun (WGS) entry which is preliminary data.</text>
</comment>
<dbReference type="AlphaFoldDB" id="A0A2W4RF53"/>
<accession>A0A2W4RF53</accession>
<proteinExistence type="predicted"/>
<protein>
    <recommendedName>
        <fullName evidence="3">3-oxoacyl-ACP synthase</fullName>
    </recommendedName>
</protein>